<dbReference type="PROSITE" id="PS00010">
    <property type="entry name" value="ASX_HYDROXYL"/>
    <property type="match status" value="7"/>
</dbReference>
<feature type="disulfide bond" evidence="6">
    <location>
        <begin position="156"/>
        <end position="165"/>
    </location>
</feature>
<feature type="disulfide bond" evidence="6">
    <location>
        <begin position="133"/>
        <end position="143"/>
    </location>
</feature>
<feature type="domain" description="EGF-like" evidence="10">
    <location>
        <begin position="1624"/>
        <end position="1661"/>
    </location>
</feature>
<dbReference type="InterPro" id="IPR009030">
    <property type="entry name" value="Growth_fac_rcpt_cys_sf"/>
</dbReference>
<feature type="disulfide bond" evidence="6">
    <location>
        <begin position="1612"/>
        <end position="1621"/>
    </location>
</feature>
<evidence type="ECO:0000256" key="1">
    <source>
        <dbReference type="ARBA" id="ARBA00022536"/>
    </source>
</evidence>
<dbReference type="FunFam" id="2.10.25.10:FF:000472">
    <property type="entry name" value="Uncharacterized protein, isoform A"/>
    <property type="match status" value="1"/>
</dbReference>
<feature type="domain" description="EGF-like" evidence="10">
    <location>
        <begin position="508"/>
        <end position="547"/>
    </location>
</feature>
<feature type="disulfide bond" evidence="6">
    <location>
        <begin position="137"/>
        <end position="154"/>
    </location>
</feature>
<feature type="disulfide bond" evidence="6">
    <location>
        <begin position="109"/>
        <end position="118"/>
    </location>
</feature>
<dbReference type="Proteomes" id="UP001201812">
    <property type="component" value="Unassembled WGS sequence"/>
</dbReference>
<dbReference type="FunFam" id="2.10.25.10:FF:000006">
    <property type="entry name" value="Versican core protein-like isoform 1"/>
    <property type="match status" value="1"/>
</dbReference>
<keyword evidence="8" id="KW-0812">Transmembrane</keyword>
<dbReference type="Gene3D" id="2.60.120.200">
    <property type="match status" value="3"/>
</dbReference>
<feature type="compositionally biased region" description="Polar residues" evidence="7">
    <location>
        <begin position="578"/>
        <end position="587"/>
    </location>
</feature>
<feature type="domain" description="EGF-like" evidence="10">
    <location>
        <begin position="1419"/>
        <end position="1462"/>
    </location>
</feature>
<dbReference type="Pfam" id="PF07645">
    <property type="entry name" value="EGF_CA"/>
    <property type="match status" value="3"/>
</dbReference>
<evidence type="ECO:0000256" key="6">
    <source>
        <dbReference type="PROSITE-ProRule" id="PRU00076"/>
    </source>
</evidence>
<dbReference type="InterPro" id="IPR013320">
    <property type="entry name" value="ConA-like_dom_sf"/>
</dbReference>
<dbReference type="SMART" id="SM00181">
    <property type="entry name" value="EGF"/>
    <property type="match status" value="25"/>
</dbReference>
<gene>
    <name evidence="11" type="ORF">DdX_07580</name>
</gene>
<feature type="domain" description="EGF-like" evidence="10">
    <location>
        <begin position="194"/>
        <end position="230"/>
    </location>
</feature>
<feature type="domain" description="EGF-like" evidence="10">
    <location>
        <begin position="129"/>
        <end position="166"/>
    </location>
</feature>
<feature type="disulfide bond" evidence="6">
    <location>
        <begin position="1651"/>
        <end position="1660"/>
    </location>
</feature>
<dbReference type="Pfam" id="PF02210">
    <property type="entry name" value="Laminin_G_2"/>
    <property type="match status" value="2"/>
</dbReference>
<dbReference type="PROSITE" id="PS50025">
    <property type="entry name" value="LAM_G_DOMAIN"/>
    <property type="match status" value="3"/>
</dbReference>
<dbReference type="InterPro" id="IPR018097">
    <property type="entry name" value="EGF_Ca-bd_CS"/>
</dbReference>
<feature type="disulfide bond" evidence="6">
    <location>
        <begin position="537"/>
        <end position="546"/>
    </location>
</feature>
<feature type="domain" description="Laminin G" evidence="9">
    <location>
        <begin position="722"/>
        <end position="886"/>
    </location>
</feature>
<dbReference type="Gene3D" id="2.10.25.10">
    <property type="entry name" value="Laminin"/>
    <property type="match status" value="23"/>
</dbReference>
<organism evidence="11 12">
    <name type="scientific">Ditylenchus destructor</name>
    <dbReference type="NCBI Taxonomy" id="166010"/>
    <lineage>
        <taxon>Eukaryota</taxon>
        <taxon>Metazoa</taxon>
        <taxon>Ecdysozoa</taxon>
        <taxon>Nematoda</taxon>
        <taxon>Chromadorea</taxon>
        <taxon>Rhabditida</taxon>
        <taxon>Tylenchina</taxon>
        <taxon>Tylenchomorpha</taxon>
        <taxon>Sphaerularioidea</taxon>
        <taxon>Anguinidae</taxon>
        <taxon>Anguininae</taxon>
        <taxon>Ditylenchus</taxon>
    </lineage>
</organism>
<dbReference type="GO" id="GO:0005509">
    <property type="term" value="F:calcium ion binding"/>
    <property type="evidence" value="ECO:0007669"/>
    <property type="project" value="InterPro"/>
</dbReference>
<dbReference type="FunFam" id="2.10.25.10:FF:000173">
    <property type="entry name" value="Neurogenic locus notch protein 2"/>
    <property type="match status" value="1"/>
</dbReference>
<dbReference type="SUPFAM" id="SSF49899">
    <property type="entry name" value="Concanavalin A-like lectins/glucanases"/>
    <property type="match status" value="3"/>
</dbReference>
<feature type="domain" description="EGF-like" evidence="10">
    <location>
        <begin position="639"/>
        <end position="673"/>
    </location>
</feature>
<feature type="disulfide bond" evidence="6">
    <location>
        <begin position="1689"/>
        <end position="1698"/>
    </location>
</feature>
<feature type="domain" description="EGF-like" evidence="10">
    <location>
        <begin position="1544"/>
        <end position="1584"/>
    </location>
</feature>
<evidence type="ECO:0000256" key="3">
    <source>
        <dbReference type="ARBA" id="ARBA00022737"/>
    </source>
</evidence>
<evidence type="ECO:0000313" key="12">
    <source>
        <dbReference type="Proteomes" id="UP001201812"/>
    </source>
</evidence>
<dbReference type="FunFam" id="2.10.25.10:FF:000122">
    <property type="entry name" value="Protein crumbs homolog 2"/>
    <property type="match status" value="1"/>
</dbReference>
<feature type="domain" description="EGF-like" evidence="10">
    <location>
        <begin position="232"/>
        <end position="270"/>
    </location>
</feature>
<keyword evidence="5" id="KW-0325">Glycoprotein</keyword>
<evidence type="ECO:0000256" key="2">
    <source>
        <dbReference type="ARBA" id="ARBA00022729"/>
    </source>
</evidence>
<sequence length="1938" mass="212426">MKPIDPREEINQRTQIVNELFKIDTTNCLSQWDQCPKAQRMEAHNKNAKRAASALSVTSKRVLIIVILFLHSVRCLSTRERCPNNICLNNGICWVNKVDNLNPEYECECQPGSTGDLCESTVELPHPTTVKSCTLECQNGGNCVPESSAAGEHCECPPGFTGKSCLEVADCRTVPCSLSQICLFDLTTQRFGCEHDLCIENPCANNATCRPLKGNFFCECVQGLKGKLCEEDVDECQSDAPVCRNGGTCINHMGGFSCKCPAGFGGAVCEQSNGFCHQNPCRGHGECQELPDSYKCHCFANFTGRNCESEPTPKSSQACDKWHQLVINSDGGNPECICREGMTGEKCDVQIDLCNSSKICQNGGECVSNSNHVVCICPSKFIGEYCETPIEECAVDGRSCLNSGQCSWNDVKKSTFCKCRENFAGKWCDRITLGAKPTDHISGLTETNSTTRTNSASECPHDYCKNGGVCYRSSPHEVFSSNGHSGEFVCGCPNNTSGTFCETVISDKETKCASDSCLNGGICTPYKDSNDGFTCSCPNEFVGQKCEIECNCAEGLTCRESPTQQGIAQCYRVNSSSELGHSSTLTPSDVDEKEPFTSFPKPSPELTLDSNSQTNVHLTTDTNQESHTTPWSLVQTFLNVSSCAECMNAAKCINAGGQISCLCTKDYIGHICDIKKSHCDTFPTCSEPGHMCRLKRNDASTAIPYCDCPAGTMGPSCKQPAVVTFANSSVLIETIFHLPNSHVDFSLEFSYRTTLPNAHFVTGESILGKEEFSMGLRNGRFALNLSDSTQFPDLFSVLLNDGDWYTIRLVNTLIEGTAVELLHSETGYILMRRNFGSVKFSSMFTIRFGRKVEGMHFAGCLRDVKLSNKSIDLLNSERSIDVLPGCIRRKQCDIKRCQNGGVCVDLWNDFRCECPRPLTGRLCEVAIPEATFGHSNQSTLVEYSLDHKTSASVSMNTDVSFLLRTKSRRASIFYLGEKNDDDLGTFLSGELEEGRLRVNARLGGRKVYTLTSDYKINDNKQHLVGVVRRENIIKIKIDDAAEEKLEINRPFSHPLLANKLAIGDKFIDVHSGDGNISAMDVPYFKGTLQDMRINGRHVNFVNTSEIWLEQFGVKSFEKNLLEGMVSDDVCSEMNPCKHGQCTNTFNDFVCKCDAGWISSLCDHKDYCGSTDSLCPEGTTCINSNGGYVCVSEGTFAHTSSMKYFLRVPSDHPPPKLTNLTFEIRTRSGNNAILKLQSTTDSLLMEMRGSQLVFTHSNKTSTQLFSTPQNRTNLDGEWHALILQEKDQKLFIGIDSTEQLTQIPLSFLLKRFALDRSAQITFGRTQNSSSFKGCLRNVRLGSLPPLSFLAKEQMEMWNSLASVPHFTAVSRQNVRYNGCRSTEVCGLSNPCKNKAACVDQFNARQCECSPGFEGEFCEINTDDCNAPNGTSTTGLCGPNAICVDGINTYSCQCLYGFSGHDCRIVEDKCAKNPCLNGGKCNTINGEYHCACPMHFVGRHCQVEKSGTKCSDDPCHNDGKCIETELGVVKCLCADERYTGDLCDIPKNYCADMPCKHGGVCKSAVDGSANFTCECKDAFQGDSFCSFTDKCATKRPCQNNAKCENIFEGFLCHCKPGWKGSICNIDVNECEEDMPCENNGVCTNTPGGFICQCPKYYMGDRCEVAGICATEPCQNGGECIQLSATEHTCKCAKGFTGELCEEQINYCLQEPCRNGATCHPLIGSFECSCIAGFTGKTCETDIDDCASHFCSNNGTCIDRVNGFECDCTETGYKGPQCLDDIDECLEPTNCMHGSCTNTPGNWHCNCMTGYIGKRCHMVDPCVPNSQNKILHNCAHGKCVRPVVIKQLSGREVTQHDCECDKGYAGPSCTVLVQASKSVALGYIIGPVAVVLLVLCIVGVMLFFIVASKKRANQGTYSPSTQEMTGATVAVNKSRKEGFSY</sequence>
<dbReference type="CDD" id="cd00054">
    <property type="entry name" value="EGF_CA"/>
    <property type="match status" value="14"/>
</dbReference>
<feature type="domain" description="EGF-like" evidence="10">
    <location>
        <begin position="1778"/>
        <end position="1814"/>
    </location>
</feature>
<feature type="domain" description="EGF-like" evidence="10">
    <location>
        <begin position="1701"/>
        <end position="1737"/>
    </location>
</feature>
<feature type="domain" description="EGF-like" evidence="10">
    <location>
        <begin position="389"/>
        <end position="429"/>
    </location>
</feature>
<feature type="transmembrane region" description="Helical" evidence="8">
    <location>
        <begin position="1877"/>
        <end position="1903"/>
    </location>
</feature>
<dbReference type="InterPro" id="IPR013032">
    <property type="entry name" value="EGF-like_CS"/>
</dbReference>
<dbReference type="PROSITE" id="PS01187">
    <property type="entry name" value="EGF_CA"/>
    <property type="match status" value="4"/>
</dbReference>
<dbReference type="PANTHER" id="PTHR12916:SF4">
    <property type="entry name" value="UNINFLATABLE, ISOFORM C"/>
    <property type="match status" value="1"/>
</dbReference>
<feature type="disulfide bond" evidence="6">
    <location>
        <begin position="1727"/>
        <end position="1736"/>
    </location>
</feature>
<feature type="disulfide bond" evidence="6">
    <location>
        <begin position="492"/>
        <end position="501"/>
    </location>
</feature>
<feature type="disulfide bond" evidence="6">
    <location>
        <begin position="260"/>
        <end position="269"/>
    </location>
</feature>
<dbReference type="FunFam" id="2.10.25.10:FF:000125">
    <property type="entry name" value="Neurogenic locus notch protein-like"/>
    <property type="match status" value="1"/>
</dbReference>
<keyword evidence="12" id="KW-1185">Reference proteome</keyword>
<proteinExistence type="predicted"/>
<keyword evidence="3" id="KW-0677">Repeat</keyword>
<evidence type="ECO:0000256" key="5">
    <source>
        <dbReference type="ARBA" id="ARBA00023180"/>
    </source>
</evidence>
<comment type="caution">
    <text evidence="11">The sequence shown here is derived from an EMBL/GenBank/DDBJ whole genome shotgun (WGS) entry which is preliminary data.</text>
</comment>
<feature type="domain" description="EGF-like" evidence="10">
    <location>
        <begin position="1504"/>
        <end position="1542"/>
    </location>
</feature>
<dbReference type="FunFam" id="2.10.25.10:FF:000699">
    <property type="entry name" value="Uncharacterized protein, isoform C"/>
    <property type="match status" value="1"/>
</dbReference>
<feature type="domain" description="EGF-like" evidence="10">
    <location>
        <begin position="1739"/>
        <end position="1776"/>
    </location>
</feature>
<feature type="domain" description="EGF-like" evidence="10">
    <location>
        <begin position="1126"/>
        <end position="1162"/>
    </location>
</feature>
<dbReference type="PROSITE" id="PS00022">
    <property type="entry name" value="EGF_1"/>
    <property type="match status" value="21"/>
</dbReference>
<feature type="domain" description="EGF-like" evidence="10">
    <location>
        <begin position="78"/>
        <end position="119"/>
    </location>
</feature>
<reference evidence="11" key="1">
    <citation type="submission" date="2022-01" db="EMBL/GenBank/DDBJ databases">
        <title>Genome Sequence Resource for Two Populations of Ditylenchus destructor, the Migratory Endoparasitic Phytonematode.</title>
        <authorList>
            <person name="Zhang H."/>
            <person name="Lin R."/>
            <person name="Xie B."/>
        </authorList>
    </citation>
    <scope>NUCLEOTIDE SEQUENCE</scope>
    <source>
        <strain evidence="11">BazhouSP</strain>
    </source>
</reference>
<evidence type="ECO:0000313" key="11">
    <source>
        <dbReference type="EMBL" id="KAI1716520.1"/>
    </source>
</evidence>
<evidence type="ECO:0000259" key="10">
    <source>
        <dbReference type="PROSITE" id="PS50026"/>
    </source>
</evidence>
<comment type="caution">
    <text evidence="6">Lacks conserved residue(s) required for the propagation of feature annotation.</text>
</comment>
<keyword evidence="8" id="KW-0472">Membrane</keyword>
<dbReference type="Pfam" id="PF12661">
    <property type="entry name" value="hEGF"/>
    <property type="match status" value="4"/>
</dbReference>
<dbReference type="SUPFAM" id="SSF57196">
    <property type="entry name" value="EGF/Laminin"/>
    <property type="match status" value="11"/>
</dbReference>
<feature type="disulfide bond" evidence="6">
    <location>
        <begin position="663"/>
        <end position="672"/>
    </location>
</feature>
<dbReference type="InterPro" id="IPR000742">
    <property type="entry name" value="EGF"/>
</dbReference>
<evidence type="ECO:0000256" key="8">
    <source>
        <dbReference type="SAM" id="Phobius"/>
    </source>
</evidence>
<evidence type="ECO:0000256" key="7">
    <source>
        <dbReference type="SAM" id="MobiDB-lite"/>
    </source>
</evidence>
<feature type="domain" description="EGF-like" evidence="10">
    <location>
        <begin position="1464"/>
        <end position="1500"/>
    </location>
</feature>
<feature type="domain" description="EGF-like" evidence="10">
    <location>
        <begin position="1585"/>
        <end position="1622"/>
    </location>
</feature>
<dbReference type="InterPro" id="IPR001791">
    <property type="entry name" value="Laminin_G"/>
</dbReference>
<feature type="disulfide bond" evidence="6">
    <location>
        <begin position="377"/>
        <end position="386"/>
    </location>
</feature>
<feature type="disulfide bond" evidence="6">
    <location>
        <begin position="298"/>
        <end position="307"/>
    </location>
</feature>
<feature type="domain" description="EGF-like" evidence="10">
    <location>
        <begin position="272"/>
        <end position="308"/>
    </location>
</feature>
<feature type="domain" description="EGF-like" evidence="10">
    <location>
        <begin position="1662"/>
        <end position="1699"/>
    </location>
</feature>
<feature type="disulfide bond" evidence="6">
    <location>
        <begin position="419"/>
        <end position="428"/>
    </location>
</feature>
<dbReference type="PROSITE" id="PS01186">
    <property type="entry name" value="EGF_2"/>
    <property type="match status" value="10"/>
</dbReference>
<dbReference type="EMBL" id="JAKKPZ010000010">
    <property type="protein sequence ID" value="KAI1716520.1"/>
    <property type="molecule type" value="Genomic_DNA"/>
</dbReference>
<feature type="disulfide bond" evidence="6">
    <location>
        <begin position="1152"/>
        <end position="1161"/>
    </location>
</feature>
<keyword evidence="8" id="KW-1133">Transmembrane helix</keyword>
<dbReference type="SUPFAM" id="SSF57184">
    <property type="entry name" value="Growth factor receptor domain"/>
    <property type="match status" value="2"/>
</dbReference>
<dbReference type="InterPro" id="IPR000152">
    <property type="entry name" value="EGF-type_Asp/Asn_hydroxyl_site"/>
</dbReference>
<feature type="disulfide bond" evidence="6">
    <location>
        <begin position="400"/>
        <end position="417"/>
    </location>
</feature>
<dbReference type="PROSITE" id="PS50026">
    <property type="entry name" value="EGF_3"/>
    <property type="match status" value="23"/>
</dbReference>
<feature type="disulfide bond" evidence="6">
    <location>
        <begin position="220"/>
        <end position="229"/>
    </location>
</feature>
<evidence type="ECO:0000259" key="9">
    <source>
        <dbReference type="PROSITE" id="PS50025"/>
    </source>
</evidence>
<keyword evidence="1 6" id="KW-0245">EGF-like domain</keyword>
<dbReference type="CDD" id="cd00110">
    <property type="entry name" value="LamG"/>
    <property type="match status" value="2"/>
</dbReference>
<feature type="domain" description="EGF-like" evidence="10">
    <location>
        <begin position="888"/>
        <end position="924"/>
    </location>
</feature>
<keyword evidence="4 6" id="KW-1015">Disulfide bond</keyword>
<feature type="domain" description="EGF-like" evidence="10">
    <location>
        <begin position="1380"/>
        <end position="1417"/>
    </location>
</feature>
<feature type="domain" description="Laminin G" evidence="9">
    <location>
        <begin position="1194"/>
        <end position="1378"/>
    </location>
</feature>
<feature type="region of interest" description="Disordered" evidence="7">
    <location>
        <begin position="578"/>
        <end position="612"/>
    </location>
</feature>
<accession>A0AAD4R554</accession>
<name>A0AAD4R554_9BILA</name>
<feature type="disulfide bond" evidence="6">
    <location>
        <begin position="1804"/>
        <end position="1813"/>
    </location>
</feature>
<dbReference type="FunFam" id="2.10.25.10:FF:000109">
    <property type="entry name" value="Notch homolog 4, [Drosophila]"/>
    <property type="match status" value="1"/>
</dbReference>
<dbReference type="SMART" id="SM00282">
    <property type="entry name" value="LamG"/>
    <property type="match status" value="3"/>
</dbReference>
<feature type="domain" description="EGF-like" evidence="10">
    <location>
        <begin position="455"/>
        <end position="502"/>
    </location>
</feature>
<feature type="disulfide bond" evidence="6">
    <location>
        <begin position="914"/>
        <end position="923"/>
    </location>
</feature>
<feature type="disulfide bond" evidence="6">
    <location>
        <begin position="1490"/>
        <end position="1499"/>
    </location>
</feature>
<dbReference type="Pfam" id="PF00008">
    <property type="entry name" value="EGF"/>
    <property type="match status" value="10"/>
</dbReference>
<feature type="disulfide bond" evidence="6">
    <location>
        <begin position="1407"/>
        <end position="1416"/>
    </location>
</feature>
<feature type="domain" description="EGF-like" evidence="10">
    <location>
        <begin position="350"/>
        <end position="387"/>
    </location>
</feature>
<dbReference type="FunFam" id="2.10.25.10:FF:000057">
    <property type="entry name" value="protocadherin Fat 1 isoform X2"/>
    <property type="match status" value="1"/>
</dbReference>
<evidence type="ECO:0000256" key="4">
    <source>
        <dbReference type="ARBA" id="ARBA00023157"/>
    </source>
</evidence>
<dbReference type="InterPro" id="IPR001881">
    <property type="entry name" value="EGF-like_Ca-bd_dom"/>
</dbReference>
<dbReference type="PANTHER" id="PTHR12916">
    <property type="entry name" value="CYTOCHROME C OXIDASE POLYPEPTIDE VIC-2"/>
    <property type="match status" value="1"/>
</dbReference>
<keyword evidence="2" id="KW-0732">Signal</keyword>
<feature type="domain" description="Laminin G" evidence="9">
    <location>
        <begin position="930"/>
        <end position="1130"/>
    </location>
</feature>
<dbReference type="SMART" id="SM00179">
    <property type="entry name" value="EGF_CA"/>
    <property type="match status" value="20"/>
</dbReference>
<dbReference type="InterPro" id="IPR049883">
    <property type="entry name" value="NOTCH1_EGF-like"/>
</dbReference>
<feature type="disulfide bond" evidence="6">
    <location>
        <begin position="1452"/>
        <end position="1461"/>
    </location>
</feature>
<protein>
    <submittedName>
        <fullName evidence="11">EGF-like domain-containing protein</fullName>
    </submittedName>
</protein>